<protein>
    <submittedName>
        <fullName evidence="1">Cell division protein FtsK</fullName>
    </submittedName>
</protein>
<dbReference type="Proteomes" id="UP001493153">
    <property type="component" value="Chromosome"/>
</dbReference>
<dbReference type="EMBL" id="CP062176">
    <property type="protein sequence ID" value="WXK39706.1"/>
    <property type="molecule type" value="Genomic_DNA"/>
</dbReference>
<dbReference type="RefSeq" id="WP_338910752.1">
    <property type="nucleotide sequence ID" value="NZ_CP062176.1"/>
</dbReference>
<gene>
    <name evidence="1" type="ORF">IHE29_10690</name>
</gene>
<dbReference type="InterPro" id="IPR023200">
    <property type="entry name" value="RMF_sf"/>
</dbReference>
<proteinExistence type="predicted"/>
<organism evidence="1 2">
    <name type="scientific">Mycetohabitans rhizoxinica</name>
    <dbReference type="NCBI Taxonomy" id="412963"/>
    <lineage>
        <taxon>Bacteria</taxon>
        <taxon>Pseudomonadati</taxon>
        <taxon>Pseudomonadota</taxon>
        <taxon>Betaproteobacteria</taxon>
        <taxon>Burkholderiales</taxon>
        <taxon>Burkholderiaceae</taxon>
        <taxon>Mycetohabitans</taxon>
    </lineage>
</organism>
<sequence length="239" mass="26022">MTSQNDEVKAILNMTASTVGRDLLQALVQEIKLLPNVWVKLPQAKQDDVIARLHKRVEASVKMAVHLIAAHGRVVLQGDLEKVTIHNGTQAMVKFSKAAPGLLELAAAQGQAVLLVVGADACAFTGAMDEVRGESDQRSIDLGHEYDPNSDGKGMNGDDDKVIDAEMTAITHQPLNTELAQAHADGYKTASEGKPQSDCPTMKGELCIEWVKGWKAWHEENNTEWWQEYRGDELGGEAA</sequence>
<keyword evidence="1" id="KW-0132">Cell division</keyword>
<dbReference type="Gene3D" id="1.10.10.620">
    <property type="entry name" value="ribosome modulation factor like domain"/>
    <property type="match status" value="1"/>
</dbReference>
<evidence type="ECO:0000313" key="2">
    <source>
        <dbReference type="Proteomes" id="UP001493153"/>
    </source>
</evidence>
<evidence type="ECO:0000313" key="1">
    <source>
        <dbReference type="EMBL" id="WXK39706.1"/>
    </source>
</evidence>
<dbReference type="GO" id="GO:0051301">
    <property type="term" value="P:cell division"/>
    <property type="evidence" value="ECO:0007669"/>
    <property type="project" value="UniProtKB-KW"/>
</dbReference>
<accession>A0ABZ2Q300</accession>
<keyword evidence="2" id="KW-1185">Reference proteome</keyword>
<reference evidence="1 2" key="1">
    <citation type="submission" date="2020-09" db="EMBL/GenBank/DDBJ databases">
        <title>Genome sequences of Mycetohabitans spp.</title>
        <authorList>
            <person name="Carter M.E."/>
            <person name="Carpenter S.C.D."/>
            <person name="Bogdanove A.J."/>
        </authorList>
    </citation>
    <scope>NUCLEOTIDE SEQUENCE [LARGE SCALE GENOMIC DNA]</scope>
    <source>
        <strain evidence="1 2">B12</strain>
    </source>
</reference>
<name>A0ABZ2Q300_9BURK</name>
<keyword evidence="1" id="KW-0131">Cell cycle</keyword>